<feature type="compositionally biased region" description="Low complexity" evidence="1">
    <location>
        <begin position="1037"/>
        <end position="1048"/>
    </location>
</feature>
<dbReference type="InterPro" id="IPR036638">
    <property type="entry name" value="HLH_DNA-bd_sf"/>
</dbReference>
<accession>A0A6P8HXL4</accession>
<sequence>MAENDTSMRANGPSISGVSAVKPFVSSLISKKRGKSRRKNLSASSKAACLPPDLDIVSGFAFLSFSSIEELECHIEDHEVNTRSLSINVGGKRKKSTPRQQKNLIYTANDSDFVHSKRIRTPSQKVLESYATANLNLYKVKSNVSRELKQTKIRPFPGMKATSTNSSIVDSNFFPNSSDLKERDEYFTPPKVDLTAEESNASEISLECSGRIGLFEPKQEVYPSSVSVIESVCSTAIGTEVPEKRKKKKRKRDKSIHDQTCQTMFRIKKKKKDIGENTVNSIKSEEKQIESPSSFLKIEEEKKEISIPSNFLRKDACQPEITKVVLTEHEKVTPSSATMETDANMIEAEVSVIQVEDEIYSPAVPHLQTKRPNIHDLKVQRIKVSNKVEKIDYCARSGGVSLVERHHERQNKYKQDESSEDVSFGQQLPSQWENDSRGSSSCDINTGADNLSENSGNDSSNNSSYGDQEAWLNLKSRIFSGSSSVFINSLDESNDTSDIDIESNEPDANKPRIDIVKALPKSYLFGHLSSFPDKTTKGTIDVSIQVYENDIQLYMNYAADFEGRIIKIIIPDNEDSKSSCYLKSSYLSGLPKFLQPQEYVKAVRSATERNRRHTIGDLFYRLKVELFNDVRDYYFSKQAILTKAIETLEQYEVEGQLLESEKNIVGMENKELRSRLNSLLFGKDLDDDKLLDLNKVTEHLRTLGIEVEIPPEESSKDGKISQETEDNKTDDTSSNQQKKHITRKGRPPSEGKLLKSLQTDSQAKLPKIPKPRELSNYVKAAFNNKMKEFVAIAPSDNIETPSVDQSTDKEAPKTSSSSVDTRDSIPHTRTSDAEQKNSANDSSVNKIVCNLTKYRVHQKPHGSGTLTIVTKPEPLKGIESKNVVHIKISNDTMKQVNVPSISAVSTNSKNSVPPSTNNIENEQTNQEDVGAEVSASCNTKELQGTSKPTNRVFTPLVVGINSSSVAATVTKGTFVQRNLEALTPEDGKNTSVHLASSKNKVILEQSKEETHGVDDNQSQAKVSETENMKKRPEGIAEESAASSSIEESLCPEGTTKDKVQHHGLIDTTVSKEVTTATEQAATSEGSKDVSERGTGTTTTSILAKPQCSPQVNVSQTVSQHQTMLSVQEKHTANRPLQEKPLITFAKMQQNQMVPIATTKQVVTAKINAHQTLKTSPMTAKSTLSLSVLKLKQLRPAPSATQRNVTLIPMTANTMATQGTTMLQMTPTTLTKGVTSKSISMLPTVTTNVTMLTHSTGMVQMIPSMANKLVTPRSIAVLPLSGNVTMATHSTAVTKLVTTAAPQSITVLPMGTKGKPIIQVPQATGSKVALQQGISVRSPTMTQPPASGYVTLVHTPSSKTPALNQKTFIVPSSSLSGTAAPFKLVFKPTSQPQVFNTPFPQIKGALQSSNVIGLPNAKTAPIQQSNTSVSTSMTTHPTGTLNTKVVFQDKVPVSNKQGSLQNTGNTTNVPVQYRQLIMKAPPVHVASVSQPTQTKTLVRVQQATSTPILSSMSPGPEQQTKAPMPLTELVHLSSEGKDFVIKPSTTIGIPVLSTASSLRQLLVSGPVNTQVMLQDPPKPSSMHSNVHTSLAAGSRSMATFNIAVPQSGSLQNSTSRLVSHGNKDKDKRLPEAHVLDLTPKTTPASVGSKETFSEIEKILAKIPLPKVTNSMAPSSGNTPGFSTPTSDLRLNIANLSCPQNLDYSMRSMNKAVSGNIDAATAIHSMERQVFNIVVGPQKIADTFLPQSQMITSSTKSLPVTTSVSPRDRIPCTSSPTLEVTRSTSVSFSSTCISTAASFDDPKPKGDKTCSVVDSPEVVSHMVSADTLSVCNIDSSIPDIAGELSSQIDPASHRFSSLKSTIKEWSGNKETLLPNKGTNKEKKSGPNLGFQDESTAEDFDLLSTFKWNNNNAPNESSAVISSGHAYKTGDT</sequence>
<feature type="region of interest" description="Disordered" evidence="1">
    <location>
        <begin position="797"/>
        <end position="841"/>
    </location>
</feature>
<feature type="region of interest" description="Disordered" evidence="1">
    <location>
        <begin position="405"/>
        <end position="465"/>
    </location>
</feature>
<feature type="compositionally biased region" description="Basic and acidic residues" evidence="1">
    <location>
        <begin position="1023"/>
        <end position="1034"/>
    </location>
</feature>
<keyword evidence="2" id="KW-1185">Reference proteome</keyword>
<dbReference type="Gene3D" id="4.10.280.10">
    <property type="entry name" value="Helix-loop-helix DNA-binding domain"/>
    <property type="match status" value="1"/>
</dbReference>
<dbReference type="KEGG" id="aten:116296242"/>
<feature type="region of interest" description="Disordered" evidence="1">
    <location>
        <begin position="1867"/>
        <end position="1891"/>
    </location>
</feature>
<organism evidence="2 3">
    <name type="scientific">Actinia tenebrosa</name>
    <name type="common">Australian red waratah sea anemone</name>
    <dbReference type="NCBI Taxonomy" id="6105"/>
    <lineage>
        <taxon>Eukaryota</taxon>
        <taxon>Metazoa</taxon>
        <taxon>Cnidaria</taxon>
        <taxon>Anthozoa</taxon>
        <taxon>Hexacorallia</taxon>
        <taxon>Actiniaria</taxon>
        <taxon>Actiniidae</taxon>
        <taxon>Actinia</taxon>
    </lineage>
</organism>
<name>A0A6P8HXL4_ACTTE</name>
<dbReference type="GeneID" id="116296242"/>
<feature type="region of interest" description="Disordered" evidence="1">
    <location>
        <begin position="1005"/>
        <end position="1048"/>
    </location>
</feature>
<feature type="region of interest" description="Disordered" evidence="1">
    <location>
        <begin position="1072"/>
        <end position="1100"/>
    </location>
</feature>
<feature type="compositionally biased region" description="Basic and acidic residues" evidence="1">
    <location>
        <begin position="1005"/>
        <end position="1014"/>
    </location>
</feature>
<evidence type="ECO:0000256" key="1">
    <source>
        <dbReference type="SAM" id="MobiDB-lite"/>
    </source>
</evidence>
<feature type="compositionally biased region" description="Polar residues" evidence="1">
    <location>
        <begin position="424"/>
        <end position="449"/>
    </location>
</feature>
<feature type="region of interest" description="Disordered" evidence="1">
    <location>
        <begin position="706"/>
        <end position="770"/>
    </location>
</feature>
<dbReference type="RefSeq" id="XP_031560096.1">
    <property type="nucleotide sequence ID" value="XM_031704236.1"/>
</dbReference>
<protein>
    <submittedName>
        <fullName evidence="3">Mucin-3A-like</fullName>
    </submittedName>
</protein>
<feature type="compositionally biased region" description="Polar residues" evidence="1">
    <location>
        <begin position="1072"/>
        <end position="1084"/>
    </location>
</feature>
<feature type="compositionally biased region" description="Basic residues" evidence="1">
    <location>
        <begin position="737"/>
        <end position="746"/>
    </location>
</feature>
<dbReference type="Proteomes" id="UP000515163">
    <property type="component" value="Unplaced"/>
</dbReference>
<dbReference type="InParanoid" id="A0A6P8HXL4"/>
<dbReference type="GO" id="GO:0046983">
    <property type="term" value="F:protein dimerization activity"/>
    <property type="evidence" value="ECO:0007669"/>
    <property type="project" value="InterPro"/>
</dbReference>
<dbReference type="SUPFAM" id="SSF47459">
    <property type="entry name" value="HLH, helix-loop-helix DNA-binding domain"/>
    <property type="match status" value="1"/>
</dbReference>
<proteinExistence type="predicted"/>
<gene>
    <name evidence="3" type="primary">LOC116296242</name>
</gene>
<feature type="region of interest" description="Disordered" evidence="1">
    <location>
        <begin position="1608"/>
        <end position="1628"/>
    </location>
</feature>
<feature type="compositionally biased region" description="Basic and acidic residues" evidence="1">
    <location>
        <begin position="820"/>
        <end position="835"/>
    </location>
</feature>
<evidence type="ECO:0000313" key="3">
    <source>
        <dbReference type="RefSeq" id="XP_031560096.1"/>
    </source>
</evidence>
<reference evidence="3" key="1">
    <citation type="submission" date="2025-08" db="UniProtKB">
        <authorList>
            <consortium name="RefSeq"/>
        </authorList>
    </citation>
    <scope>IDENTIFICATION</scope>
    <source>
        <tissue evidence="3">Tentacle</tissue>
    </source>
</reference>
<feature type="compositionally biased region" description="Low complexity" evidence="1">
    <location>
        <begin position="450"/>
        <end position="464"/>
    </location>
</feature>
<evidence type="ECO:0000313" key="2">
    <source>
        <dbReference type="Proteomes" id="UP000515163"/>
    </source>
</evidence>
<feature type="compositionally biased region" description="Basic and acidic residues" evidence="1">
    <location>
        <begin position="713"/>
        <end position="731"/>
    </location>
</feature>
<dbReference type="OrthoDB" id="5982111at2759"/>
<feature type="compositionally biased region" description="Basic and acidic residues" evidence="1">
    <location>
        <begin position="405"/>
        <end position="417"/>
    </location>
</feature>